<comment type="similarity">
    <text evidence="1">Belongs to the syntaxin family.</text>
</comment>
<feature type="domain" description="T-SNARE coiled-coil homology" evidence="3">
    <location>
        <begin position="164"/>
        <end position="226"/>
    </location>
</feature>
<dbReference type="Pfam" id="PF14523">
    <property type="entry name" value="Syntaxin_2"/>
    <property type="match status" value="1"/>
</dbReference>
<dbReference type="PANTHER" id="PTHR19957">
    <property type="entry name" value="SYNTAXIN"/>
    <property type="match status" value="1"/>
</dbReference>
<dbReference type="InterPro" id="IPR010989">
    <property type="entry name" value="SNARE"/>
</dbReference>
<dbReference type="InterPro" id="IPR045242">
    <property type="entry name" value="Syntaxin"/>
</dbReference>
<keyword evidence="2" id="KW-0472">Membrane</keyword>
<keyword evidence="2" id="KW-1133">Transmembrane helix</keyword>
<evidence type="ECO:0000313" key="4">
    <source>
        <dbReference type="EMBL" id="TMW60092.1"/>
    </source>
</evidence>
<dbReference type="Proteomes" id="UP000794436">
    <property type="component" value="Unassembled WGS sequence"/>
</dbReference>
<evidence type="ECO:0000259" key="3">
    <source>
        <dbReference type="PROSITE" id="PS50192"/>
    </source>
</evidence>
<reference evidence="4" key="1">
    <citation type="submission" date="2019-03" db="EMBL/GenBank/DDBJ databases">
        <title>Long read genome sequence of the mycoparasitic Pythium oligandrum ATCC 38472 isolated from sugarbeet rhizosphere.</title>
        <authorList>
            <person name="Gaulin E."/>
        </authorList>
    </citation>
    <scope>NUCLEOTIDE SEQUENCE</scope>
    <source>
        <strain evidence="4">ATCC 38472_TT</strain>
    </source>
</reference>
<dbReference type="GO" id="GO:0031201">
    <property type="term" value="C:SNARE complex"/>
    <property type="evidence" value="ECO:0007669"/>
    <property type="project" value="TreeGrafter"/>
</dbReference>
<evidence type="ECO:0000256" key="1">
    <source>
        <dbReference type="ARBA" id="ARBA00009063"/>
    </source>
</evidence>
<dbReference type="PANTHER" id="PTHR19957:SF38">
    <property type="entry name" value="LD27581P"/>
    <property type="match status" value="1"/>
</dbReference>
<gene>
    <name evidence="4" type="ORF">Poli38472_000134</name>
</gene>
<dbReference type="GO" id="GO:0012505">
    <property type="term" value="C:endomembrane system"/>
    <property type="evidence" value="ECO:0007669"/>
    <property type="project" value="TreeGrafter"/>
</dbReference>
<accession>A0A8K1FHT5</accession>
<feature type="transmembrane region" description="Helical" evidence="2">
    <location>
        <begin position="240"/>
        <end position="261"/>
    </location>
</feature>
<dbReference type="EMBL" id="SPLM01000108">
    <property type="protein sequence ID" value="TMW60092.1"/>
    <property type="molecule type" value="Genomic_DNA"/>
</dbReference>
<sequence length="262" mass="29804">MSHYVSAESPKLNEQDQFNRNVQDTSKAIQEFHQTIKSIQQKMTHFNTANDNRMNHQQLKELTEKGNKSVSRINKRLQDLVKACQGPSGRMRKTQVNKLSNDYKNLLKSFEQTCEKLVESETAAISNLRKSSSSFRKDEEKDAGLGDYSEDQIYSKASIKSYNEDDLARREEDLVHINHQMREVNAAFKEVDEMVTAQEEVVVQINDDVQDAADNVDGALDNVRQADLKRGYCQCTKTKMIMWGILLLIIVAVVAALASTLK</sequence>
<keyword evidence="2" id="KW-0812">Transmembrane</keyword>
<name>A0A8K1FHT5_PYTOL</name>
<dbReference type="Gene3D" id="1.20.5.110">
    <property type="match status" value="1"/>
</dbReference>
<dbReference type="SMART" id="SM00397">
    <property type="entry name" value="t_SNARE"/>
    <property type="match status" value="1"/>
</dbReference>
<dbReference type="InterPro" id="IPR006011">
    <property type="entry name" value="Syntaxin_N"/>
</dbReference>
<protein>
    <recommendedName>
        <fullName evidence="3">t-SNARE coiled-coil homology domain-containing protein</fullName>
    </recommendedName>
</protein>
<organism evidence="4 5">
    <name type="scientific">Pythium oligandrum</name>
    <name type="common">Mycoparasitic fungus</name>
    <dbReference type="NCBI Taxonomy" id="41045"/>
    <lineage>
        <taxon>Eukaryota</taxon>
        <taxon>Sar</taxon>
        <taxon>Stramenopiles</taxon>
        <taxon>Oomycota</taxon>
        <taxon>Peronosporomycetes</taxon>
        <taxon>Pythiales</taxon>
        <taxon>Pythiaceae</taxon>
        <taxon>Pythium</taxon>
    </lineage>
</organism>
<evidence type="ECO:0000256" key="2">
    <source>
        <dbReference type="SAM" id="Phobius"/>
    </source>
</evidence>
<proteinExistence type="inferred from homology"/>
<dbReference type="GO" id="GO:0006906">
    <property type="term" value="P:vesicle fusion"/>
    <property type="evidence" value="ECO:0007669"/>
    <property type="project" value="TreeGrafter"/>
</dbReference>
<dbReference type="SUPFAM" id="SSF47661">
    <property type="entry name" value="t-snare proteins"/>
    <property type="match status" value="1"/>
</dbReference>
<dbReference type="InterPro" id="IPR000727">
    <property type="entry name" value="T_SNARE_dom"/>
</dbReference>
<dbReference type="AlphaFoldDB" id="A0A8K1FHT5"/>
<dbReference type="OrthoDB" id="364348at2759"/>
<dbReference type="GO" id="GO:0000149">
    <property type="term" value="F:SNARE binding"/>
    <property type="evidence" value="ECO:0007669"/>
    <property type="project" value="TreeGrafter"/>
</dbReference>
<dbReference type="Gene3D" id="1.20.58.70">
    <property type="match status" value="1"/>
</dbReference>
<evidence type="ECO:0000313" key="5">
    <source>
        <dbReference type="Proteomes" id="UP000794436"/>
    </source>
</evidence>
<comment type="caution">
    <text evidence="4">The sequence shown here is derived from an EMBL/GenBank/DDBJ whole genome shotgun (WGS) entry which is preliminary data.</text>
</comment>
<dbReference type="GO" id="GO:0005484">
    <property type="term" value="F:SNAP receptor activity"/>
    <property type="evidence" value="ECO:0007669"/>
    <property type="project" value="TreeGrafter"/>
</dbReference>
<dbReference type="GO" id="GO:0006886">
    <property type="term" value="P:intracellular protein transport"/>
    <property type="evidence" value="ECO:0007669"/>
    <property type="project" value="TreeGrafter"/>
</dbReference>
<dbReference type="GO" id="GO:0048278">
    <property type="term" value="P:vesicle docking"/>
    <property type="evidence" value="ECO:0007669"/>
    <property type="project" value="TreeGrafter"/>
</dbReference>
<keyword evidence="5" id="KW-1185">Reference proteome</keyword>
<dbReference type="PROSITE" id="PS50192">
    <property type="entry name" value="T_SNARE"/>
    <property type="match status" value="1"/>
</dbReference>